<sequence>MLRPTSAASDARSIVHKGGHDMNRFGIKSSNSVFPVASITHSLVVRPSTAGHDNIPTIKRDPTPPSLQKFVVKVRVLHGIDLDIPPTKANCQHAIRPELTIAVNGSSTQSCTAAQHARNHSIWKKHELKFRVSGATQSKSDEGKEKSSSFISMHVSLACATCSCTAKTQDNATSVVGIGEVGELQFPTKENEDYEISRFFPVIRRQQNSRSSFVLLPAGKIKLWIRVEIEKSVAQPEIPKRPPFALPTNFGEALQLKRKQLKATVVPENDSQTLSTQPADSSVSTELLKEISVEASHDRVEADALTVEHRVGEGIHSCVSSGVLRQRNNGSTRQVAVKDFRHQQAVPPVNVLRAFQQEYRILAMCRSRNAHQHVVELIGVILGPRLAILMEFFSHGSLAQCLQDEITWGRITFKQKVTLGLKIAQGLAWMHQHDIIHRDIKPHNILVGDDLALPNAIVKIGDLGSAVVWHQQEPLLLEEVGSSGYTAPEIFMNHGYDNKVDVWSFGIVLWELSSSSSQNRINPLTGMVGEEYVGKVRSGCRPNFVHTHQLCIKPIVEKCWNFDPLQRPSMEEVVTELERLCHEL</sequence>
<dbReference type="GO" id="GO:0005524">
    <property type="term" value="F:ATP binding"/>
    <property type="evidence" value="ECO:0007669"/>
    <property type="project" value="UniProtKB-UniRule"/>
</dbReference>
<dbReference type="PROSITE" id="PS00107">
    <property type="entry name" value="PROTEIN_KINASE_ATP"/>
    <property type="match status" value="1"/>
</dbReference>
<dbReference type="PRINTS" id="PR00109">
    <property type="entry name" value="TYRKINASE"/>
</dbReference>
<evidence type="ECO:0000256" key="5">
    <source>
        <dbReference type="PIRSR" id="PIRSR000615-3"/>
    </source>
</evidence>
<keyword evidence="1" id="KW-0808">Transferase</keyword>
<dbReference type="Proteomes" id="UP001632037">
    <property type="component" value="Unassembled WGS sequence"/>
</dbReference>
<organism evidence="8 9">
    <name type="scientific">Phytophthora oleae</name>
    <dbReference type="NCBI Taxonomy" id="2107226"/>
    <lineage>
        <taxon>Eukaryota</taxon>
        <taxon>Sar</taxon>
        <taxon>Stramenopiles</taxon>
        <taxon>Oomycota</taxon>
        <taxon>Peronosporomycetes</taxon>
        <taxon>Peronosporales</taxon>
        <taxon>Peronosporaceae</taxon>
        <taxon>Phytophthora</taxon>
    </lineage>
</organism>
<reference evidence="8 9" key="1">
    <citation type="submission" date="2024-09" db="EMBL/GenBank/DDBJ databases">
        <title>Genome sequencing and assembly of Phytophthora oleae, isolate VK10A, causative agent of rot of olive drupes.</title>
        <authorList>
            <person name="Conti Taguali S."/>
            <person name="Riolo M."/>
            <person name="La Spada F."/>
            <person name="Cacciola S.O."/>
            <person name="Dionisio G."/>
        </authorList>
    </citation>
    <scope>NUCLEOTIDE SEQUENCE [LARGE SCALE GENOMIC DNA]</scope>
    <source>
        <strain evidence="8 9">VK10A</strain>
    </source>
</reference>
<feature type="binding site" evidence="5">
    <location>
        <position position="444"/>
    </location>
    <ligand>
        <name>Mg(2+)</name>
        <dbReference type="ChEBI" id="CHEBI:18420"/>
    </ligand>
</feature>
<evidence type="ECO:0000313" key="8">
    <source>
        <dbReference type="EMBL" id="KAL3668587.1"/>
    </source>
</evidence>
<keyword evidence="9" id="KW-1185">Reference proteome</keyword>
<dbReference type="GO" id="GO:0004674">
    <property type="term" value="F:protein serine/threonine kinase activity"/>
    <property type="evidence" value="ECO:0007669"/>
    <property type="project" value="UniProtKB-KW"/>
</dbReference>
<evidence type="ECO:0000256" key="2">
    <source>
        <dbReference type="ARBA" id="ARBA00022741"/>
    </source>
</evidence>
<evidence type="ECO:0000256" key="4">
    <source>
        <dbReference type="PIRSR" id="PIRSR000615-1"/>
    </source>
</evidence>
<dbReference type="InterPro" id="IPR008271">
    <property type="entry name" value="Ser/Thr_kinase_AS"/>
</dbReference>
<dbReference type="AlphaFoldDB" id="A0ABD3FRP8"/>
<dbReference type="InterPro" id="IPR011009">
    <property type="entry name" value="Kinase-like_dom_sf"/>
</dbReference>
<dbReference type="Gene3D" id="1.10.510.10">
    <property type="entry name" value="Transferase(Phosphotransferase) domain 1"/>
    <property type="match status" value="1"/>
</dbReference>
<keyword evidence="5" id="KW-0479">Metal-binding</keyword>
<dbReference type="SUPFAM" id="SSF56112">
    <property type="entry name" value="Protein kinase-like (PK-like)"/>
    <property type="match status" value="1"/>
</dbReference>
<evidence type="ECO:0000256" key="1">
    <source>
        <dbReference type="ARBA" id="ARBA00022527"/>
    </source>
</evidence>
<dbReference type="InterPro" id="IPR001245">
    <property type="entry name" value="Ser-Thr/Tyr_kinase_cat_dom"/>
</dbReference>
<keyword evidence="1" id="KW-0418">Kinase</keyword>
<keyword evidence="2 6" id="KW-0547">Nucleotide-binding</keyword>
<keyword evidence="5" id="KW-0460">Magnesium</keyword>
<gene>
    <name evidence="8" type="ORF">V7S43_006669</name>
</gene>
<evidence type="ECO:0000259" key="7">
    <source>
        <dbReference type="PROSITE" id="PS50011"/>
    </source>
</evidence>
<feature type="domain" description="Protein kinase" evidence="7">
    <location>
        <begin position="305"/>
        <end position="584"/>
    </location>
</feature>
<dbReference type="PROSITE" id="PS00108">
    <property type="entry name" value="PROTEIN_KINASE_ST"/>
    <property type="match status" value="1"/>
</dbReference>
<dbReference type="PANTHER" id="PTHR44329">
    <property type="entry name" value="SERINE/THREONINE-PROTEIN KINASE TNNI3K-RELATED"/>
    <property type="match status" value="1"/>
</dbReference>
<dbReference type="SMART" id="SM00220">
    <property type="entry name" value="S_TKc"/>
    <property type="match status" value="1"/>
</dbReference>
<dbReference type="InterPro" id="IPR000719">
    <property type="entry name" value="Prot_kinase_dom"/>
</dbReference>
<evidence type="ECO:0000256" key="3">
    <source>
        <dbReference type="ARBA" id="ARBA00022840"/>
    </source>
</evidence>
<comment type="caution">
    <text evidence="8">The sequence shown here is derived from an EMBL/GenBank/DDBJ whole genome shotgun (WGS) entry which is preliminary data.</text>
</comment>
<dbReference type="Pfam" id="PF07714">
    <property type="entry name" value="PK_Tyr_Ser-Thr"/>
    <property type="match status" value="1"/>
</dbReference>
<dbReference type="Gene3D" id="3.30.200.20">
    <property type="entry name" value="Phosphorylase Kinase, domain 1"/>
    <property type="match status" value="1"/>
</dbReference>
<accession>A0ABD3FRP8</accession>
<dbReference type="EMBL" id="JBIMZQ010000011">
    <property type="protein sequence ID" value="KAL3668587.1"/>
    <property type="molecule type" value="Genomic_DNA"/>
</dbReference>
<name>A0ABD3FRP8_9STRA</name>
<evidence type="ECO:0000256" key="6">
    <source>
        <dbReference type="PROSITE-ProRule" id="PRU10141"/>
    </source>
</evidence>
<evidence type="ECO:0000313" key="9">
    <source>
        <dbReference type="Proteomes" id="UP001632037"/>
    </source>
</evidence>
<feature type="binding site" evidence="6">
    <location>
        <position position="338"/>
    </location>
    <ligand>
        <name>ATP</name>
        <dbReference type="ChEBI" id="CHEBI:30616"/>
    </ligand>
</feature>
<feature type="active site" description="Proton acceptor" evidence="4">
    <location>
        <position position="439"/>
    </location>
</feature>
<dbReference type="InterPro" id="IPR051681">
    <property type="entry name" value="Ser/Thr_Kinases-Pseudokinases"/>
</dbReference>
<dbReference type="PROSITE" id="PS50011">
    <property type="entry name" value="PROTEIN_KINASE_DOM"/>
    <property type="match status" value="1"/>
</dbReference>
<feature type="binding site" evidence="5">
    <location>
        <position position="462"/>
    </location>
    <ligand>
        <name>Mg(2+)</name>
        <dbReference type="ChEBI" id="CHEBI:18420"/>
    </ligand>
</feature>
<dbReference type="InterPro" id="IPR017441">
    <property type="entry name" value="Protein_kinase_ATP_BS"/>
</dbReference>
<proteinExistence type="predicted"/>
<keyword evidence="1" id="KW-0723">Serine/threonine-protein kinase</keyword>
<keyword evidence="3 6" id="KW-0067">ATP-binding</keyword>
<protein>
    <recommendedName>
        <fullName evidence="7">Protein kinase domain-containing protein</fullName>
    </recommendedName>
</protein>